<dbReference type="Gene3D" id="3.30.565.10">
    <property type="entry name" value="Histidine kinase-like ATPase, C-terminal domain"/>
    <property type="match status" value="1"/>
</dbReference>
<dbReference type="CDD" id="cd00082">
    <property type="entry name" value="HisKA"/>
    <property type="match status" value="1"/>
</dbReference>
<dbReference type="EMBL" id="NRRU01000040">
    <property type="protein sequence ID" value="MBK1713509.1"/>
    <property type="molecule type" value="Genomic_DNA"/>
</dbReference>
<evidence type="ECO:0000259" key="8">
    <source>
        <dbReference type="PROSITE" id="PS50110"/>
    </source>
</evidence>
<dbReference type="PANTHER" id="PTHR45339:SF3">
    <property type="entry name" value="HISTIDINE KINASE"/>
    <property type="match status" value="1"/>
</dbReference>
<dbReference type="Gene3D" id="3.30.450.20">
    <property type="entry name" value="PAS domain"/>
    <property type="match status" value="1"/>
</dbReference>
<name>A0ABS1DVV3_RUBGE</name>
<proteinExistence type="predicted"/>
<dbReference type="Pfam" id="PF02518">
    <property type="entry name" value="HATPase_c"/>
    <property type="match status" value="1"/>
</dbReference>
<evidence type="ECO:0000313" key="10">
    <source>
        <dbReference type="EMBL" id="MBK1713509.1"/>
    </source>
</evidence>
<dbReference type="InterPro" id="IPR001789">
    <property type="entry name" value="Sig_transdc_resp-reg_receiver"/>
</dbReference>
<evidence type="ECO:0000259" key="9">
    <source>
        <dbReference type="PROSITE" id="PS50894"/>
    </source>
</evidence>
<sequence>MSTSPVRAAGPRRPTLLVVDDQMLNIQVLHQVFGADHQVLMATGGAQAVQMCRAHLPDLVLLDVVMPGMGGHEVCRRLKADPLTRDIPVVFVTAQDDPDMETRGLELGAVDFIVKPISPAVVRARVKTHLGFSRTSALLAATLESAAAGILVTDFNGRVSLFNAPFLAMWSLTAETMAACRDETTVFDLLQARVLHPETHRLELDAALARGEAPDRFDAIELPDDRHLERQIRPFRINGRQAGHVISFRDVTEHWRAATQLRALNDTLEARIVHRTSELQAAVQSADTANRAKSAFLSNMSHEIRTPLSGVIGMVHLALKADPNERQRECLEQIQFAGQHLLGIVNDILDFSKIEAGKLQLEETDFVLAELLAALAGQTTPAALDKGLSLVFQCDDGLAERYRGDALRIHQVLLNFVGNAVKFSCRGEVRVRAMAPDGAAPGCGLRFEVSDQGPGLTAADAAGLFQSFHQADASTTRRHGGTGLGLAICRQLATLMGGEVGVHSQPGVGSTFWFSVPVSVATQGVAVEPAAPDLAVIRGARVLVVDDNLLNQRVAMDLLQDLGAQVDLASNGQQAVEWLQRQAFDCVLMDLQMPVLDGLQATRLIKAMPAAAAIPVIAVTANASEHDRLRCLDAGMVDFIGKPFNPAHLYATVARWLGQARPVEPEAPSFDLAVLAHNVAGNPQRMRRYASMFQESIAQTLAELHAALEQGDLCALADLGHRLKASARMVGALGFADRCQALEDLREQGSLQQASTIVQAMPALLEQASARLDEEFA</sequence>
<feature type="domain" description="Response regulatory" evidence="8">
    <location>
        <begin position="15"/>
        <end position="130"/>
    </location>
</feature>
<dbReference type="Pfam" id="PF00072">
    <property type="entry name" value="Response_reg"/>
    <property type="match status" value="2"/>
</dbReference>
<evidence type="ECO:0000256" key="2">
    <source>
        <dbReference type="ARBA" id="ARBA00012438"/>
    </source>
</evidence>
<feature type="domain" description="Response regulatory" evidence="8">
    <location>
        <begin position="541"/>
        <end position="657"/>
    </location>
</feature>
<protein>
    <recommendedName>
        <fullName evidence="2">histidine kinase</fullName>
        <ecNumber evidence="2">2.7.13.3</ecNumber>
    </recommendedName>
</protein>
<accession>A0ABS1DVV3</accession>
<dbReference type="PROSITE" id="PS50109">
    <property type="entry name" value="HIS_KIN"/>
    <property type="match status" value="1"/>
</dbReference>
<dbReference type="CDD" id="cd00130">
    <property type="entry name" value="PAS"/>
    <property type="match status" value="1"/>
</dbReference>
<evidence type="ECO:0000313" key="11">
    <source>
        <dbReference type="Proteomes" id="UP001041814"/>
    </source>
</evidence>
<dbReference type="SUPFAM" id="SSF55785">
    <property type="entry name" value="PYP-like sensor domain (PAS domain)"/>
    <property type="match status" value="1"/>
</dbReference>
<keyword evidence="11" id="KW-1185">Reference proteome</keyword>
<feature type="domain" description="Histidine kinase" evidence="7">
    <location>
        <begin position="299"/>
        <end position="520"/>
    </location>
</feature>
<dbReference type="SUPFAM" id="SSF47384">
    <property type="entry name" value="Homodimeric domain of signal transducing histidine kinase"/>
    <property type="match status" value="1"/>
</dbReference>
<dbReference type="InterPro" id="IPR004358">
    <property type="entry name" value="Sig_transdc_His_kin-like_C"/>
</dbReference>
<dbReference type="InterPro" id="IPR008207">
    <property type="entry name" value="Sig_transdc_His_kin_Hpt_dom"/>
</dbReference>
<dbReference type="PROSITE" id="PS50894">
    <property type="entry name" value="HPT"/>
    <property type="match status" value="1"/>
</dbReference>
<feature type="modified residue" description="Phosphohistidine" evidence="5">
    <location>
        <position position="721"/>
    </location>
</feature>
<dbReference type="InterPro" id="IPR036641">
    <property type="entry name" value="HPT_dom_sf"/>
</dbReference>
<dbReference type="InterPro" id="IPR035965">
    <property type="entry name" value="PAS-like_dom_sf"/>
</dbReference>
<dbReference type="InterPro" id="IPR036097">
    <property type="entry name" value="HisK_dim/P_sf"/>
</dbReference>
<feature type="modified residue" description="4-aspartylphosphate" evidence="6">
    <location>
        <position position="590"/>
    </location>
</feature>
<dbReference type="Gene3D" id="3.40.50.2300">
    <property type="match status" value="2"/>
</dbReference>
<dbReference type="SMART" id="SM00387">
    <property type="entry name" value="HATPase_c"/>
    <property type="match status" value="1"/>
</dbReference>
<dbReference type="InterPro" id="IPR000014">
    <property type="entry name" value="PAS"/>
</dbReference>
<dbReference type="PANTHER" id="PTHR45339">
    <property type="entry name" value="HYBRID SIGNAL TRANSDUCTION HISTIDINE KINASE J"/>
    <property type="match status" value="1"/>
</dbReference>
<evidence type="ECO:0000259" key="7">
    <source>
        <dbReference type="PROSITE" id="PS50109"/>
    </source>
</evidence>
<dbReference type="CDD" id="cd00088">
    <property type="entry name" value="HPT"/>
    <property type="match status" value="1"/>
</dbReference>
<evidence type="ECO:0000256" key="3">
    <source>
        <dbReference type="ARBA" id="ARBA00022553"/>
    </source>
</evidence>
<dbReference type="SMART" id="SM00073">
    <property type="entry name" value="HPT"/>
    <property type="match status" value="1"/>
</dbReference>
<dbReference type="InterPro" id="IPR005467">
    <property type="entry name" value="His_kinase_dom"/>
</dbReference>
<dbReference type="Gene3D" id="1.20.120.160">
    <property type="entry name" value="HPT domain"/>
    <property type="match status" value="1"/>
</dbReference>
<dbReference type="EC" id="2.7.13.3" evidence="2"/>
<dbReference type="Gene3D" id="1.10.287.130">
    <property type="match status" value="1"/>
</dbReference>
<reference evidence="10" key="1">
    <citation type="submission" date="2017-08" db="EMBL/GenBank/DDBJ databases">
        <authorList>
            <person name="Imhoff J.F."/>
            <person name="Rahn T."/>
            <person name="Kuenzel S."/>
            <person name="Neulinger S.C."/>
        </authorList>
    </citation>
    <scope>NUCLEOTIDE SEQUENCE</scope>
    <source>
        <strain evidence="10">IM 151</strain>
    </source>
</reference>
<dbReference type="CDD" id="cd17546">
    <property type="entry name" value="REC_hyHK_CKI1_RcsC-like"/>
    <property type="match status" value="1"/>
</dbReference>
<dbReference type="SUPFAM" id="SSF52172">
    <property type="entry name" value="CheY-like"/>
    <property type="match status" value="2"/>
</dbReference>
<feature type="domain" description="HPt" evidence="9">
    <location>
        <begin position="682"/>
        <end position="775"/>
    </location>
</feature>
<dbReference type="SMART" id="SM00388">
    <property type="entry name" value="HisKA"/>
    <property type="match status" value="1"/>
</dbReference>
<dbReference type="InterPro" id="IPR003661">
    <property type="entry name" value="HisK_dim/P_dom"/>
</dbReference>
<dbReference type="PROSITE" id="PS50110">
    <property type="entry name" value="RESPONSE_REGULATORY"/>
    <property type="match status" value="2"/>
</dbReference>
<evidence type="ECO:0000256" key="6">
    <source>
        <dbReference type="PROSITE-ProRule" id="PRU00169"/>
    </source>
</evidence>
<dbReference type="InterPro" id="IPR036890">
    <property type="entry name" value="HATPase_C_sf"/>
</dbReference>
<dbReference type="InterPro" id="IPR011006">
    <property type="entry name" value="CheY-like_superfamily"/>
</dbReference>
<dbReference type="CDD" id="cd16922">
    <property type="entry name" value="HATPase_EvgS-ArcB-TorS-like"/>
    <property type="match status" value="1"/>
</dbReference>
<dbReference type="SMART" id="SM00448">
    <property type="entry name" value="REC"/>
    <property type="match status" value="2"/>
</dbReference>
<dbReference type="Proteomes" id="UP001041814">
    <property type="component" value="Unassembled WGS sequence"/>
</dbReference>
<dbReference type="InterPro" id="IPR003594">
    <property type="entry name" value="HATPase_dom"/>
</dbReference>
<dbReference type="PRINTS" id="PR00344">
    <property type="entry name" value="BCTRLSENSOR"/>
</dbReference>
<evidence type="ECO:0000256" key="1">
    <source>
        <dbReference type="ARBA" id="ARBA00000085"/>
    </source>
</evidence>
<keyword evidence="3 6" id="KW-0597">Phosphoprotein</keyword>
<comment type="caution">
    <text evidence="10">The sequence shown here is derived from an EMBL/GenBank/DDBJ whole genome shotgun (WGS) entry which is preliminary data.</text>
</comment>
<dbReference type="Pfam" id="PF00512">
    <property type="entry name" value="HisKA"/>
    <property type="match status" value="1"/>
</dbReference>
<dbReference type="Pfam" id="PF01627">
    <property type="entry name" value="Hpt"/>
    <property type="match status" value="1"/>
</dbReference>
<feature type="modified residue" description="4-aspartylphosphate" evidence="6">
    <location>
        <position position="63"/>
    </location>
</feature>
<organism evidence="10 11">
    <name type="scientific">Rubrivivax gelatinosus</name>
    <name type="common">Rhodocyclus gelatinosus</name>
    <name type="synonym">Rhodopseudomonas gelatinosa</name>
    <dbReference type="NCBI Taxonomy" id="28068"/>
    <lineage>
        <taxon>Bacteria</taxon>
        <taxon>Pseudomonadati</taxon>
        <taxon>Pseudomonadota</taxon>
        <taxon>Betaproteobacteria</taxon>
        <taxon>Burkholderiales</taxon>
        <taxon>Sphaerotilaceae</taxon>
        <taxon>Rubrivivax</taxon>
    </lineage>
</organism>
<comment type="catalytic activity">
    <reaction evidence="1">
        <text>ATP + protein L-histidine = ADP + protein N-phospho-L-histidine.</text>
        <dbReference type="EC" id="2.7.13.3"/>
    </reaction>
</comment>
<gene>
    <name evidence="10" type="ORF">CKO43_12050</name>
</gene>
<evidence type="ECO:0000256" key="5">
    <source>
        <dbReference type="PROSITE-ProRule" id="PRU00110"/>
    </source>
</evidence>
<keyword evidence="4" id="KW-0902">Two-component regulatory system</keyword>
<dbReference type="SUPFAM" id="SSF55874">
    <property type="entry name" value="ATPase domain of HSP90 chaperone/DNA topoisomerase II/histidine kinase"/>
    <property type="match status" value="1"/>
</dbReference>
<reference evidence="10" key="2">
    <citation type="journal article" date="2020" name="Microorganisms">
        <title>Osmotic Adaptation and Compatible Solute Biosynthesis of Phototrophic Bacteria as Revealed from Genome Analyses.</title>
        <authorList>
            <person name="Imhoff J.F."/>
            <person name="Rahn T."/>
            <person name="Kunzel S."/>
            <person name="Keller A."/>
            <person name="Neulinger S.C."/>
        </authorList>
    </citation>
    <scope>NUCLEOTIDE SEQUENCE</scope>
    <source>
        <strain evidence="10">IM 151</strain>
    </source>
</reference>
<dbReference type="RefSeq" id="WP_200378791.1">
    <property type="nucleotide sequence ID" value="NZ_NRRU01000040.1"/>
</dbReference>
<dbReference type="SUPFAM" id="SSF47226">
    <property type="entry name" value="Histidine-containing phosphotransfer domain, HPT domain"/>
    <property type="match status" value="1"/>
</dbReference>
<evidence type="ECO:0000256" key="4">
    <source>
        <dbReference type="ARBA" id="ARBA00023012"/>
    </source>
</evidence>